<accession>A0A1W1I8E5</accession>
<keyword evidence="1" id="KW-0472">Membrane</keyword>
<dbReference type="AlphaFoldDB" id="A0A1W1I8E5"/>
<evidence type="ECO:0008006" key="4">
    <source>
        <dbReference type="Google" id="ProtNLM"/>
    </source>
</evidence>
<dbReference type="EMBL" id="LT828648">
    <property type="protein sequence ID" value="SLM49318.1"/>
    <property type="molecule type" value="Genomic_DNA"/>
</dbReference>
<keyword evidence="1" id="KW-0812">Transmembrane</keyword>
<protein>
    <recommendedName>
        <fullName evidence="4">DUF2946 domain-containing protein</fullName>
    </recommendedName>
</protein>
<evidence type="ECO:0000313" key="2">
    <source>
        <dbReference type="EMBL" id="SLM49318.1"/>
    </source>
</evidence>
<reference evidence="2 3" key="1">
    <citation type="submission" date="2017-03" db="EMBL/GenBank/DDBJ databases">
        <authorList>
            <person name="Afonso C.L."/>
            <person name="Miller P.J."/>
            <person name="Scott M.A."/>
            <person name="Spackman E."/>
            <person name="Goraichik I."/>
            <person name="Dimitrov K.M."/>
            <person name="Suarez D.L."/>
            <person name="Swayne D.E."/>
        </authorList>
    </citation>
    <scope>NUCLEOTIDE SEQUENCE [LARGE SCALE GENOMIC DNA]</scope>
    <source>
        <strain evidence="2">Genome sequencing of Nitrospira japonica strain NJ11</strain>
    </source>
</reference>
<keyword evidence="1" id="KW-1133">Transmembrane helix</keyword>
<feature type="transmembrane region" description="Helical" evidence="1">
    <location>
        <begin position="98"/>
        <end position="116"/>
    </location>
</feature>
<proteinExistence type="predicted"/>
<keyword evidence="3" id="KW-1185">Reference proteome</keyword>
<dbReference type="KEGG" id="nja:NSJP_3151"/>
<dbReference type="STRING" id="1325564.NSJP_3151"/>
<evidence type="ECO:0000313" key="3">
    <source>
        <dbReference type="Proteomes" id="UP000192042"/>
    </source>
</evidence>
<sequence>MVTDLLRYLHRHTREGRKALPVFLLACLLIGIRLIAGTISEACFFDLELTADRTVHLHSANDHAHCNHGRFNVAPLVAWACSVCKDVNAYTLPEVPRLPILVSFFVPLFLLVVSFGRRPLIAAHGRGPPFLSY</sequence>
<organism evidence="2 3">
    <name type="scientific">Nitrospira japonica</name>
    <dbReference type="NCBI Taxonomy" id="1325564"/>
    <lineage>
        <taxon>Bacteria</taxon>
        <taxon>Pseudomonadati</taxon>
        <taxon>Nitrospirota</taxon>
        <taxon>Nitrospiria</taxon>
        <taxon>Nitrospirales</taxon>
        <taxon>Nitrospiraceae</taxon>
        <taxon>Nitrospira</taxon>
    </lineage>
</organism>
<feature type="transmembrane region" description="Helical" evidence="1">
    <location>
        <begin position="20"/>
        <end position="39"/>
    </location>
</feature>
<gene>
    <name evidence="2" type="ORF">NSJP_3151</name>
</gene>
<evidence type="ECO:0000256" key="1">
    <source>
        <dbReference type="SAM" id="Phobius"/>
    </source>
</evidence>
<dbReference type="Proteomes" id="UP000192042">
    <property type="component" value="Chromosome I"/>
</dbReference>
<name>A0A1W1I8E5_9BACT</name>